<name>A0ABW2A9I4_9GAMM</name>
<dbReference type="InterPro" id="IPR024445">
    <property type="entry name" value="Tnp_ISXO2-like"/>
</dbReference>
<dbReference type="InterPro" id="IPR024442">
    <property type="entry name" value="Transposase_Zn_ribbon"/>
</dbReference>
<accession>A0ABW2A9I4</accession>
<gene>
    <name evidence="2" type="ORF">ACFQDL_31320</name>
</gene>
<dbReference type="Pfam" id="PF12760">
    <property type="entry name" value="Zn_ribbon_IS1595"/>
    <property type="match status" value="1"/>
</dbReference>
<feature type="domain" description="ISXO2-like transposase" evidence="1">
    <location>
        <begin position="136"/>
        <end position="282"/>
    </location>
</feature>
<dbReference type="SMART" id="SM01126">
    <property type="entry name" value="DDE_Tnp_IS1595"/>
    <property type="match status" value="1"/>
</dbReference>
<dbReference type="Pfam" id="PF12762">
    <property type="entry name" value="DDE_Tnp_IS1595"/>
    <property type="match status" value="1"/>
</dbReference>
<evidence type="ECO:0000313" key="2">
    <source>
        <dbReference type="EMBL" id="MFC6674091.1"/>
    </source>
</evidence>
<dbReference type="RefSeq" id="WP_379913731.1">
    <property type="nucleotide sequence ID" value="NZ_JBHSWE010000002.1"/>
</dbReference>
<proteinExistence type="predicted"/>
<reference evidence="3" key="1">
    <citation type="journal article" date="2019" name="Int. J. Syst. Evol. Microbiol.">
        <title>The Global Catalogue of Microorganisms (GCM) 10K type strain sequencing project: providing services to taxonomists for standard genome sequencing and annotation.</title>
        <authorList>
            <consortium name="The Broad Institute Genomics Platform"/>
            <consortium name="The Broad Institute Genome Sequencing Center for Infectious Disease"/>
            <person name="Wu L."/>
            <person name="Ma J."/>
        </authorList>
    </citation>
    <scope>NUCLEOTIDE SEQUENCE [LARGE SCALE GENOMIC DNA]</scope>
    <source>
        <strain evidence="3">NBRC 111756</strain>
    </source>
</reference>
<keyword evidence="3" id="KW-1185">Reference proteome</keyword>
<evidence type="ECO:0000259" key="1">
    <source>
        <dbReference type="SMART" id="SM01126"/>
    </source>
</evidence>
<comment type="caution">
    <text evidence="2">The sequence shown here is derived from an EMBL/GenBank/DDBJ whole genome shotgun (WGS) entry which is preliminary data.</text>
</comment>
<evidence type="ECO:0000313" key="3">
    <source>
        <dbReference type="Proteomes" id="UP001596422"/>
    </source>
</evidence>
<dbReference type="EMBL" id="JBHSWE010000002">
    <property type="protein sequence ID" value="MFC6674091.1"/>
    <property type="molecule type" value="Genomic_DNA"/>
</dbReference>
<dbReference type="NCBIfam" id="NF033547">
    <property type="entry name" value="transpos_IS1595"/>
    <property type="match status" value="1"/>
</dbReference>
<organism evidence="2 3">
    <name type="scientific">Marinobacterium aestuariivivens</name>
    <dbReference type="NCBI Taxonomy" id="1698799"/>
    <lineage>
        <taxon>Bacteria</taxon>
        <taxon>Pseudomonadati</taxon>
        <taxon>Pseudomonadota</taxon>
        <taxon>Gammaproteobacteria</taxon>
        <taxon>Oceanospirillales</taxon>
        <taxon>Oceanospirillaceae</taxon>
        <taxon>Marinobacterium</taxon>
    </lineage>
</organism>
<protein>
    <submittedName>
        <fullName evidence="2">IS1595 family transposase</fullName>
    </submittedName>
</protein>
<dbReference type="Proteomes" id="UP001596422">
    <property type="component" value="Unassembled WGS sequence"/>
</dbReference>
<sequence>MAKNQVQFQKGYSLFEFMQDYGTEEQCEQALLAWRYPQGFVCRECGNKTYCRLKSRPRVLQCNRCRYQTTLTGNTLFASTKLPLTKWFLALHLLIQSKTGISAMELKRQLGVNYDTAWMMKHKLLQAMKEADDRHPISGIIQLDDVYWGGERRGGKRGRGAADKTPFVAAVALNDKGHPIYMRMTVVDGFRSQPIGQWAQRHLASGGIVLSDGLACFKATQEAGCEHLGFVVGGKLELLNHKAFNWVNTMISNVKNSLRGSCHSIGAKHLPRHLAEYCYRFNNRFDLRALLPKLGRHAVRTPPMPYRLLKMAEVFG</sequence>